<evidence type="ECO:0000313" key="3">
    <source>
        <dbReference type="EMBL" id="WAR22336.1"/>
    </source>
</evidence>
<dbReference type="InterPro" id="IPR013783">
    <property type="entry name" value="Ig-like_fold"/>
</dbReference>
<dbReference type="InterPro" id="IPR003961">
    <property type="entry name" value="FN3_dom"/>
</dbReference>
<dbReference type="PROSITE" id="PS50297">
    <property type="entry name" value="ANK_REP_REGION"/>
    <property type="match status" value="2"/>
</dbReference>
<dbReference type="EMBL" id="CP111023">
    <property type="protein sequence ID" value="WAR22336.1"/>
    <property type="molecule type" value="Genomic_DNA"/>
</dbReference>
<organism evidence="3 4">
    <name type="scientific">Mya arenaria</name>
    <name type="common">Soft-shell clam</name>
    <dbReference type="NCBI Taxonomy" id="6604"/>
    <lineage>
        <taxon>Eukaryota</taxon>
        <taxon>Metazoa</taxon>
        <taxon>Spiralia</taxon>
        <taxon>Lophotrochozoa</taxon>
        <taxon>Mollusca</taxon>
        <taxon>Bivalvia</taxon>
        <taxon>Autobranchia</taxon>
        <taxon>Heteroconchia</taxon>
        <taxon>Euheterodonta</taxon>
        <taxon>Imparidentia</taxon>
        <taxon>Neoheterodontei</taxon>
        <taxon>Myida</taxon>
        <taxon>Myoidea</taxon>
        <taxon>Myidae</taxon>
        <taxon>Mya</taxon>
    </lineage>
</organism>
<dbReference type="PROSITE" id="PS50088">
    <property type="entry name" value="ANK_REPEAT"/>
    <property type="match status" value="3"/>
</dbReference>
<keyword evidence="1" id="KW-0040">ANK repeat</keyword>
<feature type="repeat" description="ANK" evidence="1">
    <location>
        <begin position="107"/>
        <end position="139"/>
    </location>
</feature>
<dbReference type="Pfam" id="PF13637">
    <property type="entry name" value="Ank_4"/>
    <property type="match status" value="1"/>
</dbReference>
<dbReference type="CDD" id="cd00063">
    <property type="entry name" value="FN3"/>
    <property type="match status" value="1"/>
</dbReference>
<dbReference type="InterPro" id="IPR036116">
    <property type="entry name" value="FN3_sf"/>
</dbReference>
<evidence type="ECO:0000256" key="1">
    <source>
        <dbReference type="PROSITE-ProRule" id="PRU00023"/>
    </source>
</evidence>
<feature type="repeat" description="ANK" evidence="1">
    <location>
        <begin position="140"/>
        <end position="172"/>
    </location>
</feature>
<dbReference type="PROSITE" id="PS50853">
    <property type="entry name" value="FN3"/>
    <property type="match status" value="1"/>
</dbReference>
<dbReference type="InterPro" id="IPR002110">
    <property type="entry name" value="Ankyrin_rpt"/>
</dbReference>
<dbReference type="Gene3D" id="2.60.40.10">
    <property type="entry name" value="Immunoglobulins"/>
    <property type="match status" value="1"/>
</dbReference>
<feature type="repeat" description="ANK" evidence="1">
    <location>
        <begin position="208"/>
        <end position="240"/>
    </location>
</feature>
<gene>
    <name evidence="3" type="ORF">MAR_016310</name>
</gene>
<proteinExistence type="predicted"/>
<dbReference type="PANTHER" id="PTHR24183">
    <property type="entry name" value="FIBRONECTIN TYPE 3 AND ANKYRIN REPEAT DOMAINS PROTEIN 1"/>
    <property type="match status" value="1"/>
</dbReference>
<dbReference type="SMART" id="SM00248">
    <property type="entry name" value="ANK"/>
    <property type="match status" value="5"/>
</dbReference>
<dbReference type="PANTHER" id="PTHR24183:SF1">
    <property type="entry name" value="FIBRONECTIN TYPE 3 AND ANKYRIN REPEAT DOMAINS PROTEIN 1"/>
    <property type="match status" value="1"/>
</dbReference>
<reference evidence="3" key="1">
    <citation type="submission" date="2022-11" db="EMBL/GenBank/DDBJ databases">
        <title>Centuries of genome instability and evolution in soft-shell clam transmissible cancer (bioRxiv).</title>
        <authorList>
            <person name="Hart S.F.M."/>
            <person name="Yonemitsu M.A."/>
            <person name="Giersch R.M."/>
            <person name="Beal B.F."/>
            <person name="Arriagada G."/>
            <person name="Davis B.W."/>
            <person name="Ostrander E.A."/>
            <person name="Goff S.P."/>
            <person name="Metzger M.J."/>
        </authorList>
    </citation>
    <scope>NUCLEOTIDE SEQUENCE</scope>
    <source>
        <strain evidence="3">MELC-2E11</strain>
        <tissue evidence="3">Siphon/mantle</tissue>
    </source>
</reference>
<dbReference type="Gene3D" id="1.25.40.20">
    <property type="entry name" value="Ankyrin repeat-containing domain"/>
    <property type="match status" value="1"/>
</dbReference>
<evidence type="ECO:0000259" key="2">
    <source>
        <dbReference type="PROSITE" id="PS50853"/>
    </source>
</evidence>
<sequence>MESGSSGLFSPMEEDFNGYAKRHTVSGLDPQSEYKYRMRMMNSAGHSEWSAHVKVSSTKEPMTGEHLHRALNRQDHELMETVLQSGDVKIDVPDKYGFSPLMQASVKGYVRLMLACYSGQLDSIKVLRANGARYNDFDRGGSAPIHWAVDGGNVKLLDWMIQDGADVNLRDLNCGWTPLIRCASVSGHRDIGLSLLQAGADINAQDKDSKSALMIAIINGHQALLEVLLKKNANIKLKNEFGKTAFDMAVSMEKRRILKTLTDHMEAKGIKTY</sequence>
<feature type="domain" description="Fibronectin type-III" evidence="2">
    <location>
        <begin position="1"/>
        <end position="61"/>
    </location>
</feature>
<dbReference type="SUPFAM" id="SSF49265">
    <property type="entry name" value="Fibronectin type III"/>
    <property type="match status" value="1"/>
</dbReference>
<dbReference type="InterPro" id="IPR036770">
    <property type="entry name" value="Ankyrin_rpt-contain_sf"/>
</dbReference>
<keyword evidence="4" id="KW-1185">Reference proteome</keyword>
<accession>A0ABY7FN31</accession>
<dbReference type="Proteomes" id="UP001164746">
    <property type="component" value="Chromosome 12"/>
</dbReference>
<dbReference type="Pfam" id="PF12796">
    <property type="entry name" value="Ank_2"/>
    <property type="match status" value="1"/>
</dbReference>
<protein>
    <submittedName>
        <fullName evidence="3">FANK1-like protein</fullName>
    </submittedName>
</protein>
<dbReference type="SUPFAM" id="SSF48403">
    <property type="entry name" value="Ankyrin repeat"/>
    <property type="match status" value="1"/>
</dbReference>
<evidence type="ECO:0000313" key="4">
    <source>
        <dbReference type="Proteomes" id="UP001164746"/>
    </source>
</evidence>
<name>A0ABY7FN31_MYAAR</name>